<dbReference type="GO" id="GO:0019491">
    <property type="term" value="P:ectoine biosynthetic process"/>
    <property type="evidence" value="ECO:0007669"/>
    <property type="project" value="UniProtKB-UniPathway"/>
</dbReference>
<dbReference type="Gene3D" id="3.90.1150.10">
    <property type="entry name" value="Aspartate Aminotransferase, domain 1"/>
    <property type="match status" value="1"/>
</dbReference>
<evidence type="ECO:0000313" key="13">
    <source>
        <dbReference type="EMBL" id="RQH32371.1"/>
    </source>
</evidence>
<dbReference type="InterPro" id="IPR015422">
    <property type="entry name" value="PyrdxlP-dep_Trfase_small"/>
</dbReference>
<evidence type="ECO:0000256" key="5">
    <source>
        <dbReference type="ARBA" id="ARBA00013155"/>
    </source>
</evidence>
<dbReference type="Proteomes" id="UP000269154">
    <property type="component" value="Unassembled WGS sequence"/>
</dbReference>
<comment type="catalytic activity">
    <reaction evidence="10 12">
        <text>L-2,4-diaminobutanoate + 2-oxoglutarate = L-aspartate 4-semialdehyde + L-glutamate</text>
        <dbReference type="Rhea" id="RHEA:11160"/>
        <dbReference type="ChEBI" id="CHEBI:16810"/>
        <dbReference type="ChEBI" id="CHEBI:29985"/>
        <dbReference type="ChEBI" id="CHEBI:58761"/>
        <dbReference type="ChEBI" id="CHEBI:537519"/>
        <dbReference type="EC" id="2.6.1.76"/>
    </reaction>
</comment>
<dbReference type="OrthoDB" id="9807885at2"/>
<name>A0A3N6P7N7_9CYAN</name>
<keyword evidence="14" id="KW-1185">Reference proteome</keyword>
<evidence type="ECO:0000256" key="6">
    <source>
        <dbReference type="ARBA" id="ARBA00014798"/>
    </source>
</evidence>
<keyword evidence="9 11" id="KW-0663">Pyridoxal phosphate</keyword>
<comment type="similarity">
    <text evidence="4 11">Belongs to the class-III pyridoxal-phosphate-dependent aminotransferase family.</text>
</comment>
<dbReference type="InterPro" id="IPR015424">
    <property type="entry name" value="PyrdxlP-dep_Trfase"/>
</dbReference>
<dbReference type="FunFam" id="3.40.640.10:FF:000004">
    <property type="entry name" value="Acetylornithine aminotransferase"/>
    <property type="match status" value="1"/>
</dbReference>
<dbReference type="GO" id="GO:0030170">
    <property type="term" value="F:pyridoxal phosphate binding"/>
    <property type="evidence" value="ECO:0007669"/>
    <property type="project" value="InterPro"/>
</dbReference>
<dbReference type="Gene3D" id="3.40.640.10">
    <property type="entry name" value="Type I PLP-dependent aspartate aminotransferase-like (Major domain)"/>
    <property type="match status" value="1"/>
</dbReference>
<dbReference type="PANTHER" id="PTHR43552:SF2">
    <property type="entry name" value="DIAMINOBUTYRATE--2-OXOGLUTARATE TRANSAMINASE"/>
    <property type="match status" value="1"/>
</dbReference>
<dbReference type="CDD" id="cd00610">
    <property type="entry name" value="OAT_like"/>
    <property type="match status" value="1"/>
</dbReference>
<comment type="function">
    <text evidence="2 12">Catalyzes reversively the conversion of L-aspartate beta-semialdehyde (ASA) to L-2,4-diaminobutyrate (DABA) by transamination with L-glutamate.</text>
</comment>
<accession>A0A3N6P7N7</accession>
<dbReference type="Pfam" id="PF00202">
    <property type="entry name" value="Aminotran_3"/>
    <property type="match status" value="1"/>
</dbReference>
<dbReference type="SUPFAM" id="SSF53383">
    <property type="entry name" value="PLP-dependent transferases"/>
    <property type="match status" value="1"/>
</dbReference>
<evidence type="ECO:0000256" key="1">
    <source>
        <dbReference type="ARBA" id="ARBA00001933"/>
    </source>
</evidence>
<dbReference type="InterPro" id="IPR015421">
    <property type="entry name" value="PyrdxlP-dep_Trfase_major"/>
</dbReference>
<evidence type="ECO:0000256" key="8">
    <source>
        <dbReference type="ARBA" id="ARBA00022679"/>
    </source>
</evidence>
<gene>
    <name evidence="13" type="primary">ectB</name>
    <name evidence="13" type="ORF">D5R40_22430</name>
</gene>
<proteinExistence type="inferred from homology"/>
<evidence type="ECO:0000256" key="9">
    <source>
        <dbReference type="ARBA" id="ARBA00022898"/>
    </source>
</evidence>
<dbReference type="AlphaFoldDB" id="A0A3N6P7N7"/>
<evidence type="ECO:0000256" key="7">
    <source>
        <dbReference type="ARBA" id="ARBA00022576"/>
    </source>
</evidence>
<dbReference type="NCBIfam" id="NF006733">
    <property type="entry name" value="PRK09264.1"/>
    <property type="match status" value="1"/>
</dbReference>
<dbReference type="UniPathway" id="UPA00067">
    <property type="reaction ID" value="UER00121"/>
</dbReference>
<comment type="caution">
    <text evidence="13">The sequence shown here is derived from an EMBL/GenBank/DDBJ whole genome shotgun (WGS) entry which is preliminary data.</text>
</comment>
<evidence type="ECO:0000256" key="10">
    <source>
        <dbReference type="ARBA" id="ARBA00049111"/>
    </source>
</evidence>
<reference evidence="13 14" key="1">
    <citation type="journal article" date="2018" name="ACS Chem. Biol.">
        <title>Ketoreductase domain dysfunction expands chemodiversity: malyngamide biosynthesis in the cyanobacterium Okeania hirsuta.</title>
        <authorList>
            <person name="Moss N.A."/>
            <person name="Leao T."/>
            <person name="Rankin M."/>
            <person name="McCullough T.M."/>
            <person name="Qu P."/>
            <person name="Korobeynikov A."/>
            <person name="Smith J.L."/>
            <person name="Gerwick L."/>
            <person name="Gerwick W.H."/>
        </authorList>
    </citation>
    <scope>NUCLEOTIDE SEQUENCE [LARGE SCALE GENOMIC DNA]</scope>
    <source>
        <strain evidence="13 14">PAB10Feb10-1</strain>
    </source>
</reference>
<dbReference type="InterPro" id="IPR012773">
    <property type="entry name" value="Ectoine_EctB"/>
</dbReference>
<keyword evidence="8 12" id="KW-0808">Transferase</keyword>
<dbReference type="PIRSF" id="PIRSF000521">
    <property type="entry name" value="Transaminase_4ab_Lys_Orn"/>
    <property type="match status" value="1"/>
</dbReference>
<organism evidence="13 14">
    <name type="scientific">Okeania hirsuta</name>
    <dbReference type="NCBI Taxonomy" id="1458930"/>
    <lineage>
        <taxon>Bacteria</taxon>
        <taxon>Bacillati</taxon>
        <taxon>Cyanobacteriota</taxon>
        <taxon>Cyanophyceae</taxon>
        <taxon>Oscillatoriophycideae</taxon>
        <taxon>Oscillatoriales</taxon>
        <taxon>Microcoleaceae</taxon>
        <taxon>Okeania</taxon>
    </lineage>
</organism>
<dbReference type="PROSITE" id="PS00600">
    <property type="entry name" value="AA_TRANSFER_CLASS_3"/>
    <property type="match status" value="1"/>
</dbReference>
<dbReference type="PANTHER" id="PTHR43552">
    <property type="entry name" value="DIAMINOBUTYRATE--2-OXOGLUTARATE AMINOTRANSFERASE"/>
    <property type="match status" value="1"/>
</dbReference>
<comment type="cofactor">
    <cofactor evidence="1 12">
        <name>pyridoxal 5'-phosphate</name>
        <dbReference type="ChEBI" id="CHEBI:597326"/>
    </cofactor>
</comment>
<dbReference type="InterPro" id="IPR049704">
    <property type="entry name" value="Aminotrans_3_PPA_site"/>
</dbReference>
<dbReference type="InterPro" id="IPR005814">
    <property type="entry name" value="Aminotrans_3"/>
</dbReference>
<dbReference type="EC" id="2.6.1.76" evidence="5 12"/>
<keyword evidence="7 12" id="KW-0032">Aminotransferase</keyword>
<protein>
    <recommendedName>
        <fullName evidence="6 12">Diaminobutyrate--2-oxoglutarate transaminase</fullName>
        <ecNumber evidence="5 12">2.6.1.76</ecNumber>
    </recommendedName>
    <alternativeName>
        <fullName evidence="12">DABA aminotransferase</fullName>
    </alternativeName>
</protein>
<sequence>MSIFEKLESNVRTYSRSFPAVFEKAKNALLYSEQGKRYIDFFAGAGSLNYGHNPPEVSAALIAYLQEDGILLSLDKETRAKKEFLEQFSDLILTPRNLEYRVQFTGPTGANAIEAALKLSRTVKKRRGIIAFTNAFHGLTQGALSVTGNSYYRNNFSLQDACVSFMPYDNYFGPEHNTASFLRRMLEDPSSGIDIPAAIILEAIQAEGGVNVASRDWLEEIQQICIDFDILLIVDDIQVGNGRSGSFFSFEDAEITPDIVVMAKSIGGGLPMSLVLIKPEHDQWKPGEHTGTFRGNNLAFVASISLLNYWKDDGLKDAVIRKSQVVQDRLQNIANQYKEMNMEVRGKGLIQGLKIPEEGFGRKVSKNAFKQGLIIETAGPYNEVLKLLPPLTIEDELLLEGLNIIEKSVKQSFELQEEQA</sequence>
<comment type="pathway">
    <text evidence="3 12">Amine and polyamine biosynthesis; ectoine biosynthesis; L-ectoine from L-aspartate 4-semialdehyde: step 1/3.</text>
</comment>
<evidence type="ECO:0000256" key="11">
    <source>
        <dbReference type="RuleBase" id="RU003560"/>
    </source>
</evidence>
<dbReference type="NCBIfam" id="TIGR00709">
    <property type="entry name" value="dat"/>
    <property type="match status" value="1"/>
</dbReference>
<dbReference type="NCBIfam" id="TIGR02407">
    <property type="entry name" value="ectoine_ectB"/>
    <property type="match status" value="1"/>
</dbReference>
<dbReference type="InterPro" id="IPR004637">
    <property type="entry name" value="Dat"/>
</dbReference>
<dbReference type="EMBL" id="RCBY01000156">
    <property type="protein sequence ID" value="RQH32371.1"/>
    <property type="molecule type" value="Genomic_DNA"/>
</dbReference>
<evidence type="ECO:0000256" key="2">
    <source>
        <dbReference type="ARBA" id="ARBA00002189"/>
    </source>
</evidence>
<evidence type="ECO:0000256" key="4">
    <source>
        <dbReference type="ARBA" id="ARBA00008954"/>
    </source>
</evidence>
<evidence type="ECO:0000256" key="12">
    <source>
        <dbReference type="RuleBase" id="RU365034"/>
    </source>
</evidence>
<dbReference type="GO" id="GO:0047307">
    <property type="term" value="F:diaminobutyrate-pyruvate transaminase activity"/>
    <property type="evidence" value="ECO:0007669"/>
    <property type="project" value="InterPro"/>
</dbReference>
<evidence type="ECO:0000313" key="14">
    <source>
        <dbReference type="Proteomes" id="UP000269154"/>
    </source>
</evidence>
<evidence type="ECO:0000256" key="3">
    <source>
        <dbReference type="ARBA" id="ARBA00004946"/>
    </source>
</evidence>
<dbReference type="GO" id="GO:0045303">
    <property type="term" value="F:diaminobutyrate-2-oxoglutarate transaminase activity"/>
    <property type="evidence" value="ECO:0007669"/>
    <property type="project" value="UniProtKB-EC"/>
</dbReference>